<evidence type="ECO:0000313" key="2">
    <source>
        <dbReference type="EMBL" id="KAJ1719279.1"/>
    </source>
</evidence>
<dbReference type="Proteomes" id="UP001143981">
    <property type="component" value="Unassembled WGS sequence"/>
</dbReference>
<organism evidence="2 3">
    <name type="scientific">Coemansia biformis</name>
    <dbReference type="NCBI Taxonomy" id="1286918"/>
    <lineage>
        <taxon>Eukaryota</taxon>
        <taxon>Fungi</taxon>
        <taxon>Fungi incertae sedis</taxon>
        <taxon>Zoopagomycota</taxon>
        <taxon>Kickxellomycotina</taxon>
        <taxon>Kickxellomycetes</taxon>
        <taxon>Kickxellales</taxon>
        <taxon>Kickxellaceae</taxon>
        <taxon>Coemansia</taxon>
    </lineage>
</organism>
<dbReference type="AlphaFoldDB" id="A0A9W7XRF0"/>
<dbReference type="PANTHER" id="PTHR13251:SF3">
    <property type="entry name" value="TRAFFICKING PROTEIN PARTICLE COMPLEX SUBUNIT 10"/>
    <property type="match status" value="1"/>
</dbReference>
<reference evidence="2" key="1">
    <citation type="submission" date="2022-07" db="EMBL/GenBank/DDBJ databases">
        <title>Phylogenomic reconstructions and comparative analyses of Kickxellomycotina fungi.</title>
        <authorList>
            <person name="Reynolds N.K."/>
            <person name="Stajich J.E."/>
            <person name="Barry K."/>
            <person name="Grigoriev I.V."/>
            <person name="Crous P."/>
            <person name="Smith M.E."/>
        </authorList>
    </citation>
    <scope>NUCLEOTIDE SEQUENCE</scope>
    <source>
        <strain evidence="2">BCRC 34381</strain>
    </source>
</reference>
<feature type="non-terminal residue" evidence="2">
    <location>
        <position position="1"/>
    </location>
</feature>
<dbReference type="GO" id="GO:1990071">
    <property type="term" value="C:TRAPPII protein complex"/>
    <property type="evidence" value="ECO:0007669"/>
    <property type="project" value="InterPro"/>
</dbReference>
<dbReference type="GO" id="GO:0006891">
    <property type="term" value="P:intra-Golgi vesicle-mediated transport"/>
    <property type="evidence" value="ECO:0007669"/>
    <property type="project" value="TreeGrafter"/>
</dbReference>
<keyword evidence="3" id="KW-1185">Reference proteome</keyword>
<dbReference type="PANTHER" id="PTHR13251">
    <property type="entry name" value="EPILEPSY HOLOPROSENCEPHALY CANDIDATE 1/TMEM1"/>
    <property type="match status" value="1"/>
</dbReference>
<dbReference type="InterPro" id="IPR045126">
    <property type="entry name" value="TRAPPC10/Trs130"/>
</dbReference>
<accession>A0A9W7XRF0</accession>
<evidence type="ECO:0000313" key="3">
    <source>
        <dbReference type="Proteomes" id="UP001143981"/>
    </source>
</evidence>
<feature type="non-terminal residue" evidence="2">
    <location>
        <position position="514"/>
    </location>
</feature>
<proteinExistence type="predicted"/>
<dbReference type="GO" id="GO:0005829">
    <property type="term" value="C:cytosol"/>
    <property type="evidence" value="ECO:0007669"/>
    <property type="project" value="GOC"/>
</dbReference>
<comment type="caution">
    <text evidence="2">The sequence shown here is derived from an EMBL/GenBank/DDBJ whole genome shotgun (WGS) entry which is preliminary data.</text>
</comment>
<gene>
    <name evidence="2" type="ORF">LPJ61_006339</name>
</gene>
<feature type="region of interest" description="Disordered" evidence="1">
    <location>
        <begin position="76"/>
        <end position="113"/>
    </location>
</feature>
<dbReference type="EMBL" id="JANBOI010002950">
    <property type="protein sequence ID" value="KAJ1719279.1"/>
    <property type="molecule type" value="Genomic_DNA"/>
</dbReference>
<dbReference type="GO" id="GO:0034498">
    <property type="term" value="P:early endosome to Golgi transport"/>
    <property type="evidence" value="ECO:0007669"/>
    <property type="project" value="TreeGrafter"/>
</dbReference>
<feature type="compositionally biased region" description="Basic and acidic residues" evidence="1">
    <location>
        <begin position="88"/>
        <end position="101"/>
    </location>
</feature>
<sequence length="514" mass="55380">TCQNIVEICEGVQITQGPAERSGLKESSMATARLLAASKAEFLTSARQQLDILGTLYKRLPPKYLRRSNTYMQIPSPLLRSPVGVKGRSSDGDSDNGRDSDNGSDGTKKGSAKRGSFDAMVARIQEYADDIGTITNPVLSEALATDERFDQIYLRTCDQATQYYLDCGRKRFAQVLHGDMAQLHICRERWQEAAKILRPLIPAGGTAGLGVMDVHLLERLAVCERRLGHSEKCLEYVLWLIANSQYLDSGSREMYAAMLIELAHGLPGPDRRAIPPAALFSVPGVEVADREDTLCIVATVHSNVAKPVVAGAVEAVLIAGSGEQQLEVVLDASDVELSPGANRVSLTTDSISCPGRFVVRSVRIAIGMTDTTIVVSNPNTRHCVRLNHHPTNPVLTVRPAPTASADGPSALRLSIATHGTHVDPGMRIRLFSADGGPLVDEQRSGAPAGCSFGEDGALVVDDALAAGTQTEIHLVLVRKLATEEVTVYAELETRGEARMVLESRMVEFLPPLSI</sequence>
<protein>
    <recommendedName>
        <fullName evidence="4">Trafficking protein particle complex subunit 11 domain-containing protein</fullName>
    </recommendedName>
</protein>
<evidence type="ECO:0000256" key="1">
    <source>
        <dbReference type="SAM" id="MobiDB-lite"/>
    </source>
</evidence>
<dbReference type="OrthoDB" id="10256906at2759"/>
<evidence type="ECO:0008006" key="4">
    <source>
        <dbReference type="Google" id="ProtNLM"/>
    </source>
</evidence>
<name>A0A9W7XRF0_9FUNG</name>